<dbReference type="AlphaFoldDB" id="A0A6C0QZ50"/>
<evidence type="ECO:0000313" key="2">
    <source>
        <dbReference type="Proteomes" id="UP000464330"/>
    </source>
</evidence>
<gene>
    <name evidence="1" type="ORF">ERICV_05019</name>
</gene>
<sequence>MKNKELIKNLLIMTSLIECPKLEILQTDIYPESLEKIGDIVVELMHMSEKDVARDITDLFEEIYNKLIEEYDRRLELQEKEVAL</sequence>
<keyword evidence="1" id="KW-0614">Plasmid</keyword>
<dbReference type="RefSeq" id="WP_172423948.1">
    <property type="nucleotide sequence ID" value="NZ_CP019718.1"/>
</dbReference>
<name>A0A6C0QZ50_9BACL</name>
<dbReference type="EMBL" id="CP019718">
    <property type="protein sequence ID" value="QHZ54003.1"/>
    <property type="molecule type" value="Genomic_DNA"/>
</dbReference>
<evidence type="ECO:0000313" key="1">
    <source>
        <dbReference type="EMBL" id="QHZ54003.1"/>
    </source>
</evidence>
<accession>A0A6C0QZ50</accession>
<proteinExistence type="predicted"/>
<protein>
    <submittedName>
        <fullName evidence="1">Uncharacterized protein</fullName>
    </submittedName>
</protein>
<dbReference type="Proteomes" id="UP000464330">
    <property type="component" value="Plasmid unnamed1"/>
</dbReference>
<organism evidence="1 2">
    <name type="scientific">Paenibacillus larvae subsp. larvae</name>
    <dbReference type="NCBI Taxonomy" id="147375"/>
    <lineage>
        <taxon>Bacteria</taxon>
        <taxon>Bacillati</taxon>
        <taxon>Bacillota</taxon>
        <taxon>Bacilli</taxon>
        <taxon>Bacillales</taxon>
        <taxon>Paenibacillaceae</taxon>
        <taxon>Paenibacillus</taxon>
    </lineage>
</organism>
<reference evidence="1 2" key="1">
    <citation type="journal article" date="2020" name="Int. J. Med. Microbiol.">
        <title>Discovery of Paenibacillus larvae ERIC V: Phenotypic and genomic comparison to genotypes ERIC I-IV reveal different inventories of virulence factors which correlate with epidemiological prevalences of American Foulbrood.</title>
        <authorList>
            <person name="Beims H."/>
            <person name="Bunk B."/>
            <person name="Erler S."/>
            <person name="Mohr K.I."/>
            <person name="Sproer C."/>
            <person name="Pradella S."/>
            <person name="Gunther G."/>
            <person name="Rohde M."/>
            <person name="von der Ohe W."/>
            <person name="Steinert M."/>
        </authorList>
    </citation>
    <scope>NUCLEOTIDE SEQUENCE [LARGE SCALE GENOMIC DNA]</scope>
    <source>
        <strain evidence="1">Eric_V</strain>
        <plasmid evidence="1">unnamed1</plasmid>
    </source>
</reference>
<geneLocation type="plasmid" evidence="1 2">
    <name>unnamed1</name>
</geneLocation>